<dbReference type="InterPro" id="IPR009636">
    <property type="entry name" value="SCAF"/>
</dbReference>
<dbReference type="EMBL" id="JARQBI010000043">
    <property type="protein sequence ID" value="MDT2797796.1"/>
    <property type="molecule type" value="Genomic_DNA"/>
</dbReference>
<name>A0AAW8TVE3_9ENTE</name>
<sequence length="184" mass="20556">MKREELEKLGLSEEQVEQIVGMYGASVETLKNQLKATQDDLKVANTTIETNKAEFEKLKNSSNDNQELSKQLEELQAKYNSRDEEAKKEIAKLRTDSAIELALTKSGARNSKAVRAMLDMEKLKLTDKGLEGLDEQITALKESDGYMFQIADKPKPITPNGNPNAENKELSAEDKALFEGFDSI</sequence>
<feature type="coiled-coil region" evidence="1">
    <location>
        <begin position="27"/>
        <end position="92"/>
    </location>
</feature>
<evidence type="ECO:0000313" key="3">
    <source>
        <dbReference type="EMBL" id="MDT2797796.1"/>
    </source>
</evidence>
<keyword evidence="1" id="KW-0175">Coiled coil</keyword>
<accession>A0AAW8TVE3</accession>
<comment type="caution">
    <text evidence="3">The sequence shown here is derived from an EMBL/GenBank/DDBJ whole genome shotgun (WGS) entry which is preliminary data.</text>
</comment>
<organism evidence="3 4">
    <name type="scientific">Enterococcus cecorum</name>
    <dbReference type="NCBI Taxonomy" id="44008"/>
    <lineage>
        <taxon>Bacteria</taxon>
        <taxon>Bacillati</taxon>
        <taxon>Bacillota</taxon>
        <taxon>Bacilli</taxon>
        <taxon>Lactobacillales</taxon>
        <taxon>Enterococcaceae</taxon>
        <taxon>Enterococcus</taxon>
    </lineage>
</organism>
<evidence type="ECO:0000313" key="4">
    <source>
        <dbReference type="Proteomes" id="UP001255696"/>
    </source>
</evidence>
<protein>
    <submittedName>
        <fullName evidence="3">Phage scaffolding protein</fullName>
    </submittedName>
</protein>
<proteinExistence type="predicted"/>
<reference evidence="3" key="1">
    <citation type="submission" date="2023-03" db="EMBL/GenBank/DDBJ databases">
        <authorList>
            <person name="Shen W."/>
            <person name="Cai J."/>
        </authorList>
    </citation>
    <scope>NUCLEOTIDE SEQUENCE</scope>
    <source>
        <strain evidence="3">B245-2</strain>
    </source>
</reference>
<dbReference type="RefSeq" id="WP_311898598.1">
    <property type="nucleotide sequence ID" value="NZ_JARQBI010000043.1"/>
</dbReference>
<gene>
    <name evidence="3" type="ORF">P7H47_11160</name>
</gene>
<evidence type="ECO:0000256" key="2">
    <source>
        <dbReference type="SAM" id="MobiDB-lite"/>
    </source>
</evidence>
<dbReference type="Proteomes" id="UP001255696">
    <property type="component" value="Unassembled WGS sequence"/>
</dbReference>
<dbReference type="AlphaFoldDB" id="A0AAW8TVE3"/>
<feature type="region of interest" description="Disordered" evidence="2">
    <location>
        <begin position="152"/>
        <end position="184"/>
    </location>
</feature>
<evidence type="ECO:0000256" key="1">
    <source>
        <dbReference type="SAM" id="Coils"/>
    </source>
</evidence>
<feature type="compositionally biased region" description="Basic and acidic residues" evidence="2">
    <location>
        <begin position="166"/>
        <end position="177"/>
    </location>
</feature>
<dbReference type="Pfam" id="PF06810">
    <property type="entry name" value="Phage_scaffold"/>
    <property type="match status" value="1"/>
</dbReference>